<comment type="caution">
    <text evidence="8">The sequence shown here is derived from an EMBL/GenBank/DDBJ whole genome shotgun (WGS) entry which is preliminary data.</text>
</comment>
<name>X8CK13_MYCIT</name>
<feature type="domain" description="Glucose-methanol-choline oxidoreductase N-terminal" evidence="6">
    <location>
        <begin position="86"/>
        <end position="109"/>
    </location>
</feature>
<evidence type="ECO:0000256" key="4">
    <source>
        <dbReference type="ARBA" id="ARBA00022827"/>
    </source>
</evidence>
<dbReference type="EMBL" id="JAOG01000002">
    <property type="protein sequence ID" value="EUA56171.1"/>
    <property type="molecule type" value="Genomic_DNA"/>
</dbReference>
<accession>X8CK13</accession>
<dbReference type="Pfam" id="PF00732">
    <property type="entry name" value="GMC_oxred_N"/>
    <property type="match status" value="1"/>
</dbReference>
<dbReference type="PROSITE" id="PS00623">
    <property type="entry name" value="GMC_OXRED_1"/>
    <property type="match status" value="1"/>
</dbReference>
<comment type="similarity">
    <text evidence="2 5">Belongs to the GMC oxidoreductase family.</text>
</comment>
<dbReference type="InterPro" id="IPR036188">
    <property type="entry name" value="FAD/NAD-bd_sf"/>
</dbReference>
<gene>
    <name evidence="8" type="ORF">I550_4330</name>
</gene>
<keyword evidence="3 5" id="KW-0285">Flavoprotein</keyword>
<dbReference type="Proteomes" id="UP000020825">
    <property type="component" value="Unassembled WGS sequence"/>
</dbReference>
<evidence type="ECO:0000256" key="2">
    <source>
        <dbReference type="ARBA" id="ARBA00010790"/>
    </source>
</evidence>
<dbReference type="SUPFAM" id="SSF51905">
    <property type="entry name" value="FAD/NAD(P)-binding domain"/>
    <property type="match status" value="1"/>
</dbReference>
<feature type="domain" description="Glucose-methanol-choline oxidoreductase N-terminal" evidence="7">
    <location>
        <begin position="262"/>
        <end position="276"/>
    </location>
</feature>
<proteinExistence type="inferred from homology"/>
<evidence type="ECO:0000256" key="5">
    <source>
        <dbReference type="RuleBase" id="RU003968"/>
    </source>
</evidence>
<evidence type="ECO:0000259" key="6">
    <source>
        <dbReference type="PROSITE" id="PS00623"/>
    </source>
</evidence>
<evidence type="ECO:0000313" key="9">
    <source>
        <dbReference type="Proteomes" id="UP000020825"/>
    </source>
</evidence>
<dbReference type="GO" id="GO:0016614">
    <property type="term" value="F:oxidoreductase activity, acting on CH-OH group of donors"/>
    <property type="evidence" value="ECO:0007669"/>
    <property type="project" value="InterPro"/>
</dbReference>
<sequence>MPAPEVAARYDFVICGSGSSGSVVAGRLSENPDVTVLLLEAGETDDVSAVHDPTQWPLNLGSERDWCFVSQPSAHLKGRSVLLSMGKVLGGGSSINVMVWARGHRSDWDYFATQAGDEAWGYESVLDIYRRIEDWHGPAVSARGTGGPMSVTSPPDPNPIAPAIVEAARSLRIPSYPSNNGAMMDRGGGAALLDVTLRNGLRQSVYRSYVHPHLHRPNMTVLTGATVTRLVVGRNRATAVEFSHNDRTHQVVAAHEVVVSLGAINTPKVLMHSGIGDADELRRFGIPVVAHLPGVGRNYQSHPRIDCVWEFREPLEPRNNAGAPGCSGRATRTWRHPTCRSASAKFRCPAARTLPLMACRSTGGRRAPGCCARKALAESGLPEQGHATQCRSKTTCWHTTTTSRPPSPAWISPVRSATRQYFGVSTSARSCRAISHVPSSNSSSAMGPNAISTKAARRRWDATACLWSTRTSKFMA</sequence>
<keyword evidence="4 5" id="KW-0274">FAD</keyword>
<dbReference type="Gene3D" id="3.50.50.60">
    <property type="entry name" value="FAD/NAD(P)-binding domain"/>
    <property type="match status" value="1"/>
</dbReference>
<evidence type="ECO:0000313" key="8">
    <source>
        <dbReference type="EMBL" id="EUA56171.1"/>
    </source>
</evidence>
<dbReference type="InterPro" id="IPR000172">
    <property type="entry name" value="GMC_OxRdtase_N"/>
</dbReference>
<evidence type="ECO:0000259" key="7">
    <source>
        <dbReference type="PROSITE" id="PS00624"/>
    </source>
</evidence>
<evidence type="ECO:0000256" key="1">
    <source>
        <dbReference type="ARBA" id="ARBA00001974"/>
    </source>
</evidence>
<comment type="cofactor">
    <cofactor evidence="1">
        <name>FAD</name>
        <dbReference type="ChEBI" id="CHEBI:57692"/>
    </cofactor>
</comment>
<dbReference type="Gene3D" id="3.30.560.10">
    <property type="entry name" value="Glucose Oxidase, domain 3"/>
    <property type="match status" value="1"/>
</dbReference>
<dbReference type="AlphaFoldDB" id="X8CK13"/>
<dbReference type="PANTHER" id="PTHR11552">
    <property type="entry name" value="GLUCOSE-METHANOL-CHOLINE GMC OXIDOREDUCTASE"/>
    <property type="match status" value="1"/>
</dbReference>
<organism evidence="8 9">
    <name type="scientific">Mycobacterium intracellulare 1956</name>
    <dbReference type="NCBI Taxonomy" id="1299331"/>
    <lineage>
        <taxon>Bacteria</taxon>
        <taxon>Bacillati</taxon>
        <taxon>Actinomycetota</taxon>
        <taxon>Actinomycetes</taxon>
        <taxon>Mycobacteriales</taxon>
        <taxon>Mycobacteriaceae</taxon>
        <taxon>Mycobacterium</taxon>
        <taxon>Mycobacterium avium complex (MAC)</taxon>
    </lineage>
</organism>
<dbReference type="InterPro" id="IPR012132">
    <property type="entry name" value="GMC_OxRdtase"/>
</dbReference>
<dbReference type="PANTHER" id="PTHR11552:SF147">
    <property type="entry name" value="CHOLINE DEHYDROGENASE, MITOCHONDRIAL"/>
    <property type="match status" value="1"/>
</dbReference>
<reference evidence="8 9" key="1">
    <citation type="submission" date="2013-12" db="EMBL/GenBank/DDBJ databases">
        <authorList>
            <person name="Zelazny A."/>
            <person name="Olivier K."/>
            <person name="Holland S."/>
            <person name="Lenaerts A."/>
            <person name="Ordway D."/>
            <person name="DeGroote M.A."/>
            <person name="Parker T."/>
            <person name="Sizemore C."/>
            <person name="Tallon L.J."/>
            <person name="Sadzewicz L.K."/>
            <person name="Sengamalay N."/>
            <person name="Fraser C.M."/>
            <person name="Hine E."/>
            <person name="Shefchek K.A."/>
            <person name="Das S.P."/>
            <person name="Tettelin H."/>
        </authorList>
    </citation>
    <scope>NUCLEOTIDE SEQUENCE [LARGE SCALE GENOMIC DNA]</scope>
    <source>
        <strain evidence="8 9">1956</strain>
    </source>
</reference>
<dbReference type="PROSITE" id="PS00624">
    <property type="entry name" value="GMC_OXRED_2"/>
    <property type="match status" value="1"/>
</dbReference>
<evidence type="ECO:0000256" key="3">
    <source>
        <dbReference type="ARBA" id="ARBA00022630"/>
    </source>
</evidence>
<dbReference type="GO" id="GO:0050660">
    <property type="term" value="F:flavin adenine dinucleotide binding"/>
    <property type="evidence" value="ECO:0007669"/>
    <property type="project" value="InterPro"/>
</dbReference>
<protein>
    <submittedName>
        <fullName evidence="8">GMC oxidoreductase family protein</fullName>
    </submittedName>
</protein>
<dbReference type="PATRIC" id="fig|1299331.3.peg.4224"/>